<evidence type="ECO:0000313" key="2">
    <source>
        <dbReference type="EMBL" id="OAD20029.1"/>
    </source>
</evidence>
<evidence type="ECO:0000259" key="1">
    <source>
        <dbReference type="PROSITE" id="PS50911"/>
    </source>
</evidence>
<organism evidence="2 3">
    <name type="scientific">Candidatus Thiomargarita nelsonii</name>
    <dbReference type="NCBI Taxonomy" id="1003181"/>
    <lineage>
        <taxon>Bacteria</taxon>
        <taxon>Pseudomonadati</taxon>
        <taxon>Pseudomonadota</taxon>
        <taxon>Gammaproteobacteria</taxon>
        <taxon>Thiotrichales</taxon>
        <taxon>Thiotrichaceae</taxon>
        <taxon>Thiomargarita</taxon>
    </lineage>
</organism>
<dbReference type="Gene3D" id="3.90.1720.10">
    <property type="entry name" value="endopeptidase domain like (from Nostoc punctiforme)"/>
    <property type="match status" value="1"/>
</dbReference>
<dbReference type="PANTHER" id="PTHR30094">
    <property type="entry name" value="BIFUNCTIONAL GLUTATHIONYLSPERMIDINE SYNTHETASE/AMIDASE-RELATED"/>
    <property type="match status" value="1"/>
</dbReference>
<gene>
    <name evidence="2" type="ORF">THIOM_004291</name>
</gene>
<evidence type="ECO:0000313" key="3">
    <source>
        <dbReference type="Proteomes" id="UP000076962"/>
    </source>
</evidence>
<dbReference type="PANTHER" id="PTHR30094:SF0">
    <property type="entry name" value="BIFUNCTIONAL GLUTATHIONYLSPERMIDINE SYNTHETASE_AMIDASE-RELATED"/>
    <property type="match status" value="1"/>
</dbReference>
<dbReference type="EMBL" id="LUTY01002574">
    <property type="protein sequence ID" value="OAD20029.1"/>
    <property type="molecule type" value="Genomic_DNA"/>
</dbReference>
<keyword evidence="3" id="KW-1185">Reference proteome</keyword>
<comment type="caution">
    <text evidence="2">The sequence shown here is derived from an EMBL/GenBank/DDBJ whole genome shotgun (WGS) entry which is preliminary data.</text>
</comment>
<dbReference type="Pfam" id="PF05257">
    <property type="entry name" value="CHAP"/>
    <property type="match status" value="1"/>
</dbReference>
<accession>A0A0A6RHL8</accession>
<dbReference type="GO" id="GO:0016874">
    <property type="term" value="F:ligase activity"/>
    <property type="evidence" value="ECO:0007669"/>
    <property type="project" value="TreeGrafter"/>
</dbReference>
<dbReference type="PROSITE" id="PS50911">
    <property type="entry name" value="CHAP"/>
    <property type="match status" value="1"/>
</dbReference>
<dbReference type="InterPro" id="IPR051705">
    <property type="entry name" value="Gsp_Synthetase/Amidase"/>
</dbReference>
<proteinExistence type="predicted"/>
<name>A0A0A6RHL8_9GAMM</name>
<dbReference type="InterPro" id="IPR038765">
    <property type="entry name" value="Papain-like_cys_pep_sf"/>
</dbReference>
<reference evidence="2 3" key="1">
    <citation type="submission" date="2016-05" db="EMBL/GenBank/DDBJ databases">
        <title>Single-cell genome of chain-forming Candidatus Thiomargarita nelsonii and comparison to other large sulfur-oxidizing bacteria.</title>
        <authorList>
            <person name="Winkel M."/>
            <person name="Salman V."/>
            <person name="Woyke T."/>
            <person name="Schulz-Vogt H."/>
            <person name="Richter M."/>
            <person name="Flood B."/>
            <person name="Bailey J."/>
            <person name="Amann R."/>
            <person name="Mussmann M."/>
        </authorList>
    </citation>
    <scope>NUCLEOTIDE SEQUENCE [LARGE SCALE GENOMIC DNA]</scope>
    <source>
        <strain evidence="2 3">THI036</strain>
    </source>
</reference>
<protein>
    <submittedName>
        <fullName evidence="2">D-alanyl-glycyl endopeptidase-like protein</fullName>
    </submittedName>
</protein>
<dbReference type="SUPFAM" id="SSF54001">
    <property type="entry name" value="Cysteine proteinases"/>
    <property type="match status" value="1"/>
</dbReference>
<sequence>MLDGAKCPLYMIEMIYFKKILTFRTLFHLYLPKLNFASAKLLNMPQVCHTDCATPYGEVLGVTAGNVIAYSNCNAHCLRFEPHYNNGFYTGIQWQCVEFTRRWLLSQRGVIYGEVDFASDIWHKINRVIRVADGKAFQFQSHPNGSTHPPQVGNLLIYDKTLFNTGHVAVVTNVDLEAGLIRVAEQNFFNQKWVGDYAREIKLLKKQDRYWLWDVYLLGWKQIKPNPQLISHS</sequence>
<dbReference type="Proteomes" id="UP000076962">
    <property type="component" value="Unassembled WGS sequence"/>
</dbReference>
<feature type="domain" description="Peptidase C51" evidence="1">
    <location>
        <begin position="71"/>
        <end position="213"/>
    </location>
</feature>
<dbReference type="AlphaFoldDB" id="A0A0A6RHL8"/>
<dbReference type="InterPro" id="IPR007921">
    <property type="entry name" value="CHAP_dom"/>
</dbReference>